<dbReference type="eggNOG" id="COG3178">
    <property type="taxonomic scope" value="Bacteria"/>
</dbReference>
<evidence type="ECO:0000256" key="2">
    <source>
        <dbReference type="ARBA" id="ARBA00022840"/>
    </source>
</evidence>
<dbReference type="PANTHER" id="PTHR33540:SF1">
    <property type="entry name" value="N-ACETYLMURAMATE_N-ACETYLGLUCOSAMINE KINASE"/>
    <property type="match status" value="1"/>
</dbReference>
<dbReference type="OrthoDB" id="9809275at2"/>
<dbReference type="GO" id="GO:0005524">
    <property type="term" value="F:ATP binding"/>
    <property type="evidence" value="ECO:0007669"/>
    <property type="project" value="UniProtKB-KW"/>
</dbReference>
<keyword evidence="5" id="KW-1185">Reference proteome</keyword>
<dbReference type="Gene3D" id="3.90.1200.10">
    <property type="match status" value="1"/>
</dbReference>
<protein>
    <submittedName>
        <fullName evidence="4">Aminoglycoside phosphotransferase</fullName>
    </submittedName>
</protein>
<comment type="caution">
    <text evidence="4">The sequence shown here is derived from an EMBL/GenBank/DDBJ whole genome shotgun (WGS) entry which is preliminary data.</text>
</comment>
<gene>
    <name evidence="4" type="ORF">M622_15085</name>
</gene>
<dbReference type="Gene3D" id="3.30.200.20">
    <property type="entry name" value="Phosphorylase Kinase, domain 1"/>
    <property type="match status" value="1"/>
</dbReference>
<proteinExistence type="predicted"/>
<evidence type="ECO:0000259" key="3">
    <source>
        <dbReference type="Pfam" id="PF01636"/>
    </source>
</evidence>
<dbReference type="GO" id="GO:0016740">
    <property type="term" value="F:transferase activity"/>
    <property type="evidence" value="ECO:0007669"/>
    <property type="project" value="UniProtKB-KW"/>
</dbReference>
<keyword evidence="1" id="KW-0547">Nucleotide-binding</keyword>
<dbReference type="PANTHER" id="PTHR33540">
    <property type="entry name" value="TRNA THREONYLCARBAMOYLADENOSINE BIOSYNTHESIS PROTEIN TSAE"/>
    <property type="match status" value="1"/>
</dbReference>
<dbReference type="Pfam" id="PF01636">
    <property type="entry name" value="APH"/>
    <property type="match status" value="1"/>
</dbReference>
<dbReference type="InterPro" id="IPR002575">
    <property type="entry name" value="Aminoglycoside_PTrfase"/>
</dbReference>
<evidence type="ECO:0000256" key="1">
    <source>
        <dbReference type="ARBA" id="ARBA00022741"/>
    </source>
</evidence>
<accession>S9ZM06</accession>
<dbReference type="PATRIC" id="fig|1348657.5.peg.1891"/>
<dbReference type="InterPro" id="IPR011009">
    <property type="entry name" value="Kinase-like_dom_sf"/>
</dbReference>
<dbReference type="Proteomes" id="UP000015455">
    <property type="component" value="Unassembled WGS sequence"/>
</dbReference>
<sequence>MQRLEELRSWLASALPDQAFTLAPASADASFRRYFRVSFADGSPSRIVMDAPPEKEDSRPWLQVAELLRSAGAHVPEVLATDVERGFLLLSDLGSTTYLTALRGSESPTNELQHTAHLQHAANLYADALGTLAAIQCASRPGVLPDYDRSLLLREMMLFPEWYLSRHKGVTLSDADTATLHAVFERILAVNLDEPKVFVHRDYHSRNLMLLEPAAGLGANPGIIDFQDAVYGPITYDLASLFKDAYIRWDEDFILDLLVRYWETARKLGLPVRAEFSDFFRDFEWMGVQRHLKVLGIFARLHHRDGKDGYLADMPLVMDYLRRACKRYRELGPLLKLLNRIDPEDTRVGYTF</sequence>
<name>S9ZM06_9RHOO</name>
<dbReference type="RefSeq" id="WP_021249314.1">
    <property type="nucleotide sequence ID" value="NZ_ATJV01000053.1"/>
</dbReference>
<evidence type="ECO:0000313" key="5">
    <source>
        <dbReference type="Proteomes" id="UP000015455"/>
    </source>
</evidence>
<organism evidence="4 5">
    <name type="scientific">Thauera terpenica 58Eu</name>
    <dbReference type="NCBI Taxonomy" id="1348657"/>
    <lineage>
        <taxon>Bacteria</taxon>
        <taxon>Pseudomonadati</taxon>
        <taxon>Pseudomonadota</taxon>
        <taxon>Betaproteobacteria</taxon>
        <taxon>Rhodocyclales</taxon>
        <taxon>Zoogloeaceae</taxon>
        <taxon>Thauera</taxon>
    </lineage>
</organism>
<reference evidence="4 5" key="1">
    <citation type="submission" date="2013-06" db="EMBL/GenBank/DDBJ databases">
        <title>Draft genome sequence of Thauera terpenica.</title>
        <authorList>
            <person name="Liu B."/>
            <person name="Frostegard A.H."/>
            <person name="Shapleigh J.P."/>
        </authorList>
    </citation>
    <scope>NUCLEOTIDE SEQUENCE [LARGE SCALE GENOMIC DNA]</scope>
    <source>
        <strain evidence="4 5">58Eu</strain>
    </source>
</reference>
<feature type="domain" description="Aminoglycoside phosphotransferase" evidence="3">
    <location>
        <begin position="22"/>
        <end position="261"/>
    </location>
</feature>
<evidence type="ECO:0000313" key="4">
    <source>
        <dbReference type="EMBL" id="EPZ15606.1"/>
    </source>
</evidence>
<keyword evidence="4" id="KW-0808">Transferase</keyword>
<dbReference type="SUPFAM" id="SSF56112">
    <property type="entry name" value="Protein kinase-like (PK-like)"/>
    <property type="match status" value="1"/>
</dbReference>
<dbReference type="STRING" id="1348657.M622_15085"/>
<dbReference type="EMBL" id="ATJV01000053">
    <property type="protein sequence ID" value="EPZ15606.1"/>
    <property type="molecule type" value="Genomic_DNA"/>
</dbReference>
<keyword evidence="2" id="KW-0067">ATP-binding</keyword>
<dbReference type="AlphaFoldDB" id="S9ZM06"/>